<reference evidence="2" key="1">
    <citation type="submission" date="2021-10" db="EMBL/GenBank/DDBJ databases">
        <authorList>
            <person name="Dean J.D."/>
            <person name="Kim M.K."/>
            <person name="Newey C.N."/>
            <person name="Stoker T.S."/>
            <person name="Thompson D.W."/>
            <person name="Grose J.H."/>
        </authorList>
    </citation>
    <scope>NUCLEOTIDE SEQUENCE</scope>
    <source>
        <strain evidence="2">BT635</strain>
    </source>
</reference>
<sequence length="112" mass="12384">MCCAAHKPGRQGSDAPPKLPAPDTFQWSPFQRGTDYFEPATKEFMRNYRVQNIEGLVEQLRACSITRFDYGKFVHILDADYLRQLPILPPAPGPVSGLPPQSGGPSVILGKE</sequence>
<accession>A0ABS8A7L0</accession>
<organism evidence="2 3">
    <name type="scientific">Hymenobacter nitidus</name>
    <dbReference type="NCBI Taxonomy" id="2880929"/>
    <lineage>
        <taxon>Bacteria</taxon>
        <taxon>Pseudomonadati</taxon>
        <taxon>Bacteroidota</taxon>
        <taxon>Cytophagia</taxon>
        <taxon>Cytophagales</taxon>
        <taxon>Hymenobacteraceae</taxon>
        <taxon>Hymenobacter</taxon>
    </lineage>
</organism>
<dbReference type="EMBL" id="JAJADQ010000001">
    <property type="protein sequence ID" value="MCB2376391.1"/>
    <property type="molecule type" value="Genomic_DNA"/>
</dbReference>
<evidence type="ECO:0000313" key="3">
    <source>
        <dbReference type="Proteomes" id="UP001165297"/>
    </source>
</evidence>
<dbReference type="RefSeq" id="WP_226182270.1">
    <property type="nucleotide sequence ID" value="NZ_JAJADQ010000001.1"/>
</dbReference>
<feature type="region of interest" description="Disordered" evidence="1">
    <location>
        <begin position="1"/>
        <end position="24"/>
    </location>
</feature>
<proteinExistence type="predicted"/>
<gene>
    <name evidence="2" type="ORF">LGH70_02285</name>
</gene>
<comment type="caution">
    <text evidence="2">The sequence shown here is derived from an EMBL/GenBank/DDBJ whole genome shotgun (WGS) entry which is preliminary data.</text>
</comment>
<dbReference type="Proteomes" id="UP001165297">
    <property type="component" value="Unassembled WGS sequence"/>
</dbReference>
<evidence type="ECO:0000313" key="2">
    <source>
        <dbReference type="EMBL" id="MCB2376391.1"/>
    </source>
</evidence>
<protein>
    <submittedName>
        <fullName evidence="2">Uncharacterized protein</fullName>
    </submittedName>
</protein>
<name>A0ABS8A7L0_9BACT</name>
<feature type="region of interest" description="Disordered" evidence="1">
    <location>
        <begin position="90"/>
        <end position="112"/>
    </location>
</feature>
<keyword evidence="3" id="KW-1185">Reference proteome</keyword>
<evidence type="ECO:0000256" key="1">
    <source>
        <dbReference type="SAM" id="MobiDB-lite"/>
    </source>
</evidence>